<dbReference type="WBParaSite" id="maker-uti_cns_0000939-snap-gene-1.5-mRNA-1">
    <property type="protein sequence ID" value="maker-uti_cns_0000939-snap-gene-1.5-mRNA-1"/>
    <property type="gene ID" value="maker-uti_cns_0000939-snap-gene-1.5"/>
</dbReference>
<feature type="region of interest" description="Disordered" evidence="1">
    <location>
        <begin position="21"/>
        <end position="45"/>
    </location>
</feature>
<feature type="compositionally biased region" description="Basic and acidic residues" evidence="1">
    <location>
        <begin position="35"/>
        <end position="45"/>
    </location>
</feature>
<reference evidence="3" key="1">
    <citation type="submission" date="2016-11" db="UniProtKB">
        <authorList>
            <consortium name="WormBaseParasite"/>
        </authorList>
    </citation>
    <scope>IDENTIFICATION</scope>
</reference>
<dbReference type="AlphaFoldDB" id="A0A1I8G5A0"/>
<name>A0A1I8G5A0_9PLAT</name>
<protein>
    <submittedName>
        <fullName evidence="3">Uncharacterized protein</fullName>
    </submittedName>
</protein>
<evidence type="ECO:0000256" key="1">
    <source>
        <dbReference type="SAM" id="MobiDB-lite"/>
    </source>
</evidence>
<proteinExistence type="predicted"/>
<accession>A0A1I8G5A0</accession>
<organism evidence="2 3">
    <name type="scientific">Macrostomum lignano</name>
    <dbReference type="NCBI Taxonomy" id="282301"/>
    <lineage>
        <taxon>Eukaryota</taxon>
        <taxon>Metazoa</taxon>
        <taxon>Spiralia</taxon>
        <taxon>Lophotrochozoa</taxon>
        <taxon>Platyhelminthes</taxon>
        <taxon>Rhabditophora</taxon>
        <taxon>Macrostomorpha</taxon>
        <taxon>Macrostomida</taxon>
        <taxon>Macrostomidae</taxon>
        <taxon>Macrostomum</taxon>
    </lineage>
</organism>
<sequence length="246" mass="26937">MDNQGAAAAVADQEDLTKKFCKKSAADSANQSSSDSREMSAKKVDYTALERPTLHQHRLRRLGRPSPRLPSFPDGFAAIAAPTSTSTSTSAWPSWCQLERPERSSKATTSNCSRLTTTTTVWRRRADGAKCRVLRPVSTQQQFDDRHNNQTGCHPIGGACAELSAAAAVFGHLREYNLRDCWTSSRLTVGSCTSPRASAFLADHLGLYPFPSSVYLLAHRARSPWAPWPLLIGSLVRKNLPAVAIR</sequence>
<evidence type="ECO:0000313" key="2">
    <source>
        <dbReference type="Proteomes" id="UP000095280"/>
    </source>
</evidence>
<keyword evidence="2" id="KW-1185">Reference proteome</keyword>
<evidence type="ECO:0000313" key="3">
    <source>
        <dbReference type="WBParaSite" id="maker-uti_cns_0000939-snap-gene-1.5-mRNA-1"/>
    </source>
</evidence>
<dbReference type="Proteomes" id="UP000095280">
    <property type="component" value="Unplaced"/>
</dbReference>